<dbReference type="EMBL" id="JACLAW010000002">
    <property type="protein sequence ID" value="MBC2664455.1"/>
    <property type="molecule type" value="Genomic_DNA"/>
</dbReference>
<keyword evidence="2" id="KW-1185">Reference proteome</keyword>
<evidence type="ECO:0000313" key="1">
    <source>
        <dbReference type="EMBL" id="MBC2664455.1"/>
    </source>
</evidence>
<protein>
    <recommendedName>
        <fullName evidence="3">Tetratricopeptide repeat protein</fullName>
    </recommendedName>
</protein>
<evidence type="ECO:0000313" key="2">
    <source>
        <dbReference type="Proteomes" id="UP000566813"/>
    </source>
</evidence>
<name>A0A7X1KKQ7_9SPHN</name>
<proteinExistence type="predicted"/>
<organism evidence="1 2">
    <name type="scientific">Novosphingobium flavum</name>
    <dbReference type="NCBI Taxonomy" id="1778672"/>
    <lineage>
        <taxon>Bacteria</taxon>
        <taxon>Pseudomonadati</taxon>
        <taxon>Pseudomonadota</taxon>
        <taxon>Alphaproteobacteria</taxon>
        <taxon>Sphingomonadales</taxon>
        <taxon>Sphingomonadaceae</taxon>
        <taxon>Novosphingobium</taxon>
    </lineage>
</organism>
<dbReference type="RefSeq" id="WP_185662706.1">
    <property type="nucleotide sequence ID" value="NZ_JACLAW010000002.1"/>
</dbReference>
<accession>A0A7X1KKQ7</accession>
<reference evidence="1 2" key="1">
    <citation type="submission" date="2020-08" db="EMBL/GenBank/DDBJ databases">
        <title>The genome sequence of type strain Novosphingobium flavum NBRC 111647.</title>
        <authorList>
            <person name="Liu Y."/>
        </authorList>
    </citation>
    <scope>NUCLEOTIDE SEQUENCE [LARGE SCALE GENOMIC DNA]</scope>
    <source>
        <strain evidence="1 2">NBRC 111647</strain>
    </source>
</reference>
<sequence length="405" mass="42739">MAKAGAQLTRQGWLGRVRSAQRPLALAASLVVSALAIVSGIDRETRARPDLAASLPLQFGPNAQAALAHGRLAENDFGAARGHAEAAVLSAPIEPDSTALLGAARAGSGDLAGAERAFLVAGRLGWRTPITQFYWMQGALDVGDERVAALRLDAILRADPALVGNRNLLAPLEASEAGREALSVQLRAAPDWLERYGGDVDALTLPEAAIRADVLGRLARSGHPLGCVAAGPLTRRLVYLGDIALGNDFWRRHCPGRSGSLIADRTFGDLQVNQPASPFDWTVIGDSDVSVTVDPAGAGQQRLLLASSASFPRKILMQLIVPPPGNYRLSWSATVAGGAPRDRIVATVSCRPDAQDWLTPALDPASKRYFVDLSVDASCTGRWIGFGLLPGNDAVSFGSVDFRPR</sequence>
<dbReference type="Proteomes" id="UP000566813">
    <property type="component" value="Unassembled WGS sequence"/>
</dbReference>
<comment type="caution">
    <text evidence="1">The sequence shown here is derived from an EMBL/GenBank/DDBJ whole genome shotgun (WGS) entry which is preliminary data.</text>
</comment>
<gene>
    <name evidence="1" type="ORF">H7F51_02860</name>
</gene>
<dbReference type="AlphaFoldDB" id="A0A7X1KKQ7"/>
<evidence type="ECO:0008006" key="3">
    <source>
        <dbReference type="Google" id="ProtNLM"/>
    </source>
</evidence>